<dbReference type="Pfam" id="PF04542">
    <property type="entry name" value="Sigma70_r2"/>
    <property type="match status" value="1"/>
</dbReference>
<dbReference type="InterPro" id="IPR007627">
    <property type="entry name" value="RNA_pol_sigma70_r2"/>
</dbReference>
<dbReference type="Gene3D" id="3.10.450.50">
    <property type="match status" value="1"/>
</dbReference>
<sequence>MRNVDDVFGVFGEHRNLLFTLAYDVLGSVADAEDVVRDTWLRWSRVDRAEVVCPRAYLVHIAVRRSLDRLRALRTARESHVGPWLPEPLVNAEDPESGADRISRGLLVVLETLSPPERAAFVLGEAFGFEHAEIARILNRTPAAARQLTHRARAHVQAARPRSAADPGQARRAAERFVAAALGGSLAELLDVLAPDVTLWNDGGGQVRVALRPVRGAEKVARLLSRIGPRLAGCERRWAGATCLLMAGGEVRAALTVELDASGTRILEAYGLAHPDKLPQLR</sequence>
<protein>
    <submittedName>
        <fullName evidence="8">RNA polymerase subunit sigma-24</fullName>
    </submittedName>
</protein>
<evidence type="ECO:0000259" key="7">
    <source>
        <dbReference type="Pfam" id="PF08281"/>
    </source>
</evidence>
<dbReference type="GO" id="GO:0016987">
    <property type="term" value="F:sigma factor activity"/>
    <property type="evidence" value="ECO:0007669"/>
    <property type="project" value="UniProtKB-KW"/>
</dbReference>
<dbReference type="InterPro" id="IPR032710">
    <property type="entry name" value="NTF2-like_dom_sf"/>
</dbReference>
<evidence type="ECO:0000256" key="4">
    <source>
        <dbReference type="ARBA" id="ARBA00023082"/>
    </source>
</evidence>
<dbReference type="SUPFAM" id="SSF88946">
    <property type="entry name" value="Sigma2 domain of RNA polymerase sigma factors"/>
    <property type="match status" value="1"/>
</dbReference>
<evidence type="ECO:0000256" key="1">
    <source>
        <dbReference type="ARBA" id="ARBA00010641"/>
    </source>
</evidence>
<organism evidence="8 9">
    <name type="scientific">Nonomuraea zeae</name>
    <dbReference type="NCBI Taxonomy" id="1642303"/>
    <lineage>
        <taxon>Bacteria</taxon>
        <taxon>Bacillati</taxon>
        <taxon>Actinomycetota</taxon>
        <taxon>Actinomycetes</taxon>
        <taxon>Streptosporangiales</taxon>
        <taxon>Streptosporangiaceae</taxon>
        <taxon>Nonomuraea</taxon>
    </lineage>
</organism>
<keyword evidence="4" id="KW-0731">Sigma factor</keyword>
<proteinExistence type="inferred from homology"/>
<feature type="domain" description="RNA polymerase sigma factor 70 region 4 type 2" evidence="7">
    <location>
        <begin position="106"/>
        <end position="155"/>
    </location>
</feature>
<keyword evidence="3" id="KW-0805">Transcription regulation</keyword>
<name>A0A5S4FDW6_9ACTN</name>
<dbReference type="InterPro" id="IPR052704">
    <property type="entry name" value="ECF_Sigma-70_Domain"/>
</dbReference>
<dbReference type="InterPro" id="IPR036388">
    <property type="entry name" value="WH-like_DNA-bd_sf"/>
</dbReference>
<dbReference type="InterPro" id="IPR013249">
    <property type="entry name" value="RNA_pol_sigma70_r4_t2"/>
</dbReference>
<feature type="domain" description="RNA polymerase sigma-70 region 2" evidence="6">
    <location>
        <begin position="11"/>
        <end position="74"/>
    </location>
</feature>
<dbReference type="PANTHER" id="PTHR30173">
    <property type="entry name" value="SIGMA 19 FACTOR"/>
    <property type="match status" value="1"/>
</dbReference>
<keyword evidence="5" id="KW-0804">Transcription</keyword>
<dbReference type="PANTHER" id="PTHR30173:SF36">
    <property type="entry name" value="ECF RNA POLYMERASE SIGMA FACTOR SIGJ"/>
    <property type="match status" value="1"/>
</dbReference>
<evidence type="ECO:0000259" key="6">
    <source>
        <dbReference type="Pfam" id="PF04542"/>
    </source>
</evidence>
<comment type="caution">
    <text evidence="8">The sequence shown here is derived from an EMBL/GenBank/DDBJ whole genome shotgun (WGS) entry which is preliminary data.</text>
</comment>
<dbReference type="GO" id="GO:0003677">
    <property type="term" value="F:DNA binding"/>
    <property type="evidence" value="ECO:0007669"/>
    <property type="project" value="InterPro"/>
</dbReference>
<accession>A0A5S4FDW6</accession>
<dbReference type="Proteomes" id="UP000306628">
    <property type="component" value="Unassembled WGS sequence"/>
</dbReference>
<dbReference type="AlphaFoldDB" id="A0A5S4FDW6"/>
<comment type="similarity">
    <text evidence="1">Belongs to the sigma-70 factor family. ECF subfamily.</text>
</comment>
<reference evidence="8 9" key="1">
    <citation type="submission" date="2019-05" db="EMBL/GenBank/DDBJ databases">
        <title>Draft genome sequence of Nonomuraea zeae DSM 100528.</title>
        <authorList>
            <person name="Saricaoglu S."/>
            <person name="Isik K."/>
        </authorList>
    </citation>
    <scope>NUCLEOTIDE SEQUENCE [LARGE SCALE GENOMIC DNA]</scope>
    <source>
        <strain evidence="8 9">DSM 100528</strain>
    </source>
</reference>
<dbReference type="InterPro" id="IPR013324">
    <property type="entry name" value="RNA_pol_sigma_r3/r4-like"/>
</dbReference>
<evidence type="ECO:0000256" key="5">
    <source>
        <dbReference type="ARBA" id="ARBA00023163"/>
    </source>
</evidence>
<dbReference type="Gene3D" id="1.10.10.10">
    <property type="entry name" value="Winged helix-like DNA-binding domain superfamily/Winged helix DNA-binding domain"/>
    <property type="match status" value="1"/>
</dbReference>
<dbReference type="EMBL" id="VCKX01000375">
    <property type="protein sequence ID" value="TMR16532.1"/>
    <property type="molecule type" value="Genomic_DNA"/>
</dbReference>
<keyword evidence="9" id="KW-1185">Reference proteome</keyword>
<dbReference type="SUPFAM" id="SSF54427">
    <property type="entry name" value="NTF2-like"/>
    <property type="match status" value="1"/>
</dbReference>
<dbReference type="Gene3D" id="1.10.1740.10">
    <property type="match status" value="1"/>
</dbReference>
<dbReference type="Pfam" id="PF08281">
    <property type="entry name" value="Sigma70_r4_2"/>
    <property type="match status" value="1"/>
</dbReference>
<comment type="subunit">
    <text evidence="2">Interacts transiently with the RNA polymerase catalytic core formed by RpoA, RpoB, RpoC and RpoZ (2 alpha, 1 beta, 1 beta' and 1 omega subunit) to form the RNA polymerase holoenzyme that can initiate transcription.</text>
</comment>
<evidence type="ECO:0000313" key="9">
    <source>
        <dbReference type="Proteomes" id="UP000306628"/>
    </source>
</evidence>
<evidence type="ECO:0000256" key="3">
    <source>
        <dbReference type="ARBA" id="ARBA00023015"/>
    </source>
</evidence>
<dbReference type="GO" id="GO:0006352">
    <property type="term" value="P:DNA-templated transcription initiation"/>
    <property type="evidence" value="ECO:0007669"/>
    <property type="project" value="InterPro"/>
</dbReference>
<dbReference type="SUPFAM" id="SSF88659">
    <property type="entry name" value="Sigma3 and sigma4 domains of RNA polymerase sigma factors"/>
    <property type="match status" value="1"/>
</dbReference>
<evidence type="ECO:0000313" key="8">
    <source>
        <dbReference type="EMBL" id="TMR16532.1"/>
    </source>
</evidence>
<gene>
    <name evidence="8" type="ORF">ETD85_55240</name>
</gene>
<dbReference type="OrthoDB" id="6689546at2"/>
<dbReference type="InterPro" id="IPR013325">
    <property type="entry name" value="RNA_pol_sigma_r2"/>
</dbReference>
<evidence type="ECO:0000256" key="2">
    <source>
        <dbReference type="ARBA" id="ARBA00011344"/>
    </source>
</evidence>